<dbReference type="InterPro" id="IPR050090">
    <property type="entry name" value="Tyrosine_recombinase_XerCD"/>
</dbReference>
<evidence type="ECO:0000256" key="2">
    <source>
        <dbReference type="ARBA" id="ARBA00023125"/>
    </source>
</evidence>
<dbReference type="SUPFAM" id="SSF56349">
    <property type="entry name" value="DNA breaking-rejoining enzymes"/>
    <property type="match status" value="1"/>
</dbReference>
<dbReference type="Proteomes" id="UP000638732">
    <property type="component" value="Unassembled WGS sequence"/>
</dbReference>
<dbReference type="Pfam" id="PF17293">
    <property type="entry name" value="Arm-DNA-bind_5"/>
    <property type="match status" value="1"/>
</dbReference>
<dbReference type="InterPro" id="IPR002104">
    <property type="entry name" value="Integrase_catalytic"/>
</dbReference>
<dbReference type="GO" id="GO:0003677">
    <property type="term" value="F:DNA binding"/>
    <property type="evidence" value="ECO:0007669"/>
    <property type="project" value="UniProtKB-KW"/>
</dbReference>
<comment type="similarity">
    <text evidence="1">Belongs to the 'phage' integrase family.</text>
</comment>
<dbReference type="EMBL" id="WWEO01000040">
    <property type="protein sequence ID" value="NCD69084.1"/>
    <property type="molecule type" value="Genomic_DNA"/>
</dbReference>
<dbReference type="CDD" id="cd01185">
    <property type="entry name" value="INTN1_C_like"/>
    <property type="match status" value="1"/>
</dbReference>
<dbReference type="PANTHER" id="PTHR30349">
    <property type="entry name" value="PHAGE INTEGRASE-RELATED"/>
    <property type="match status" value="1"/>
</dbReference>
<evidence type="ECO:0000313" key="5">
    <source>
        <dbReference type="EMBL" id="NCD69084.1"/>
    </source>
</evidence>
<evidence type="ECO:0000259" key="4">
    <source>
        <dbReference type="PROSITE" id="PS51898"/>
    </source>
</evidence>
<proteinExistence type="inferred from homology"/>
<accession>A0A966DTW6</accession>
<dbReference type="PANTHER" id="PTHR30349:SF64">
    <property type="entry name" value="PROPHAGE INTEGRASE INTD-RELATED"/>
    <property type="match status" value="1"/>
</dbReference>
<dbReference type="PROSITE" id="PS51898">
    <property type="entry name" value="TYR_RECOMBINASE"/>
    <property type="match status" value="1"/>
</dbReference>
<evidence type="ECO:0000256" key="3">
    <source>
        <dbReference type="ARBA" id="ARBA00023172"/>
    </source>
</evidence>
<keyword evidence="2" id="KW-0238">DNA-binding</keyword>
<dbReference type="InterPro" id="IPR010998">
    <property type="entry name" value="Integrase_recombinase_N"/>
</dbReference>
<keyword evidence="6" id="KW-1185">Reference proteome</keyword>
<dbReference type="GO" id="GO:0015074">
    <property type="term" value="P:DNA integration"/>
    <property type="evidence" value="ECO:0007669"/>
    <property type="project" value="InterPro"/>
</dbReference>
<dbReference type="InterPro" id="IPR013762">
    <property type="entry name" value="Integrase-like_cat_sf"/>
</dbReference>
<dbReference type="InterPro" id="IPR035386">
    <property type="entry name" value="Arm-DNA-bind_5"/>
</dbReference>
<dbReference type="Gene3D" id="1.10.443.10">
    <property type="entry name" value="Intergrase catalytic core"/>
    <property type="match status" value="1"/>
</dbReference>
<dbReference type="Gene3D" id="1.10.150.130">
    <property type="match status" value="1"/>
</dbReference>
<feature type="domain" description="Tyr recombinase" evidence="4">
    <location>
        <begin position="220"/>
        <end position="401"/>
    </location>
</feature>
<protein>
    <submittedName>
        <fullName evidence="5">Tyrosine-type recombinase/integrase</fullName>
    </submittedName>
</protein>
<dbReference type="AlphaFoldDB" id="A0A966DTW6"/>
<dbReference type="Pfam" id="PF13102">
    <property type="entry name" value="Phage_int_SAM_5"/>
    <property type="match status" value="1"/>
</dbReference>
<evidence type="ECO:0000313" key="6">
    <source>
        <dbReference type="Proteomes" id="UP000638732"/>
    </source>
</evidence>
<reference evidence="5" key="1">
    <citation type="submission" date="2020-01" db="EMBL/GenBank/DDBJ databases">
        <authorList>
            <person name="Seo Y.L."/>
        </authorList>
    </citation>
    <scope>NUCLEOTIDE SEQUENCE</scope>
    <source>
        <strain evidence="5">R11</strain>
    </source>
</reference>
<dbReference type="GO" id="GO:0006310">
    <property type="term" value="P:DNA recombination"/>
    <property type="evidence" value="ECO:0007669"/>
    <property type="project" value="UniProtKB-KW"/>
</dbReference>
<dbReference type="InterPro" id="IPR025269">
    <property type="entry name" value="SAM-like_dom"/>
</dbReference>
<dbReference type="RefSeq" id="WP_166585063.1">
    <property type="nucleotide sequence ID" value="NZ_WWEO01000040.1"/>
</dbReference>
<dbReference type="Pfam" id="PF00589">
    <property type="entry name" value="Phage_integrase"/>
    <property type="match status" value="1"/>
</dbReference>
<comment type="caution">
    <text evidence="5">The sequence shown here is derived from an EMBL/GenBank/DDBJ whole genome shotgun (WGS) entry which is preliminary data.</text>
</comment>
<organism evidence="5 6">
    <name type="scientific">Mucilaginibacter agri</name>
    <dbReference type="NCBI Taxonomy" id="2695265"/>
    <lineage>
        <taxon>Bacteria</taxon>
        <taxon>Pseudomonadati</taxon>
        <taxon>Bacteroidota</taxon>
        <taxon>Sphingobacteriia</taxon>
        <taxon>Sphingobacteriales</taxon>
        <taxon>Sphingobacteriaceae</taxon>
        <taxon>Mucilaginibacter</taxon>
    </lineage>
</organism>
<evidence type="ECO:0000256" key="1">
    <source>
        <dbReference type="ARBA" id="ARBA00008857"/>
    </source>
</evidence>
<gene>
    <name evidence="5" type="ORF">GSY63_06930</name>
</gene>
<name>A0A966DTW6_9SPHI</name>
<reference evidence="5" key="2">
    <citation type="submission" date="2020-10" db="EMBL/GenBank/DDBJ databases">
        <title>Mucilaginibacter sp. nov., isolated from soil.</title>
        <authorList>
            <person name="Jeon C.O."/>
        </authorList>
    </citation>
    <scope>NUCLEOTIDE SEQUENCE</scope>
    <source>
        <strain evidence="5">R11</strain>
    </source>
</reference>
<keyword evidence="3" id="KW-0233">DNA recombination</keyword>
<sequence>MLERSFGLLFFLKQPRNYESGPMYVYLKITVDGVPKEMSVKRNWEHSRWNGKGGRASGTKEDAKQLNVYLDSLQSKVYDAKQRLMETGQVVTSSAIIEIVNGAEQRKRGLMAMFKEHNDAMKKMIGKGVAKGTWTNFNTSYRHSLDFLKANYQTDEINILSLNLEFVKRLYNWFRTEKKLGHNSALKNIANVKKIVISCVDNGWLKTDPFLKFDETREVVSTIYLVKEELQAIANKEITNSRLCRVRDVFIFCCFTGLAFADVKQLKKSEITLGFDSELRIYKNRQKTGTPSLIPLLPIAKMILSKYENDPECLATDQLLPVLSNQKYNVYLKEIANICGIAKELKTHVARHTFGTTVTLANNVPLESIKDMMGHKSLRQTLHYAKITGMKINEDMAELQKTLEKKEFISDHQIAKKPE</sequence>
<dbReference type="InterPro" id="IPR011010">
    <property type="entry name" value="DNA_brk_join_enz"/>
</dbReference>